<reference evidence="6 7" key="1">
    <citation type="submission" date="2019-03" db="EMBL/GenBank/DDBJ databases">
        <title>Genomic Encyclopedia of Type Strains, Phase IV (KMG-IV): sequencing the most valuable type-strain genomes for metagenomic binning, comparative biology and taxonomic classification.</title>
        <authorList>
            <person name="Goeker M."/>
        </authorList>
    </citation>
    <scope>NUCLEOTIDE SEQUENCE [LARGE SCALE GENOMIC DNA]</scope>
    <source>
        <strain evidence="6 7">DSM 26377</strain>
    </source>
</reference>
<keyword evidence="4 5" id="KW-0472">Membrane</keyword>
<evidence type="ECO:0000313" key="7">
    <source>
        <dbReference type="Proteomes" id="UP000295341"/>
    </source>
</evidence>
<dbReference type="OrthoDB" id="9808930at2"/>
<keyword evidence="2 5" id="KW-0812">Transmembrane</keyword>
<comment type="subcellular location">
    <subcellularLocation>
        <location evidence="1">Membrane</location>
        <topology evidence="1">Multi-pass membrane protein</topology>
    </subcellularLocation>
</comment>
<evidence type="ECO:0000256" key="1">
    <source>
        <dbReference type="ARBA" id="ARBA00004141"/>
    </source>
</evidence>
<evidence type="ECO:0000256" key="5">
    <source>
        <dbReference type="SAM" id="Phobius"/>
    </source>
</evidence>
<sequence>MNDIVTTTPSKDDCNLAMLAHLLGIFTSFVGALVIWLVKKDDSAFVAKEAVEALNFQITIALAWIVSSMLTLILIGFLMFPVLVLANLILCIIAAVSASKGEHYRYPLTLRLVK</sequence>
<keyword evidence="3 5" id="KW-1133">Transmembrane helix</keyword>
<dbReference type="AlphaFoldDB" id="A0A4R7PBT2"/>
<feature type="transmembrane region" description="Helical" evidence="5">
    <location>
        <begin position="16"/>
        <end position="38"/>
    </location>
</feature>
<accession>A0A4R7PBT2</accession>
<evidence type="ECO:0000256" key="3">
    <source>
        <dbReference type="ARBA" id="ARBA00022989"/>
    </source>
</evidence>
<keyword evidence="7" id="KW-1185">Reference proteome</keyword>
<dbReference type="Pfam" id="PF09685">
    <property type="entry name" value="MamF_MmsF"/>
    <property type="match status" value="1"/>
</dbReference>
<protein>
    <recommendedName>
        <fullName evidence="8">Tic20 family protein</fullName>
    </recommendedName>
</protein>
<dbReference type="EMBL" id="SOBT01000008">
    <property type="protein sequence ID" value="TDU31555.1"/>
    <property type="molecule type" value="Genomic_DNA"/>
</dbReference>
<feature type="transmembrane region" description="Helical" evidence="5">
    <location>
        <begin position="50"/>
        <end position="67"/>
    </location>
</feature>
<dbReference type="RefSeq" id="WP_133880128.1">
    <property type="nucleotide sequence ID" value="NZ_MWIN01000012.1"/>
</dbReference>
<feature type="transmembrane region" description="Helical" evidence="5">
    <location>
        <begin position="73"/>
        <end position="96"/>
    </location>
</feature>
<evidence type="ECO:0000256" key="2">
    <source>
        <dbReference type="ARBA" id="ARBA00022692"/>
    </source>
</evidence>
<dbReference type="InterPro" id="IPR019109">
    <property type="entry name" value="MamF_MmsF"/>
</dbReference>
<dbReference type="Proteomes" id="UP000295341">
    <property type="component" value="Unassembled WGS sequence"/>
</dbReference>
<evidence type="ECO:0008006" key="8">
    <source>
        <dbReference type="Google" id="ProtNLM"/>
    </source>
</evidence>
<organism evidence="6 7">
    <name type="scientific">Panacagrimonas perspica</name>
    <dbReference type="NCBI Taxonomy" id="381431"/>
    <lineage>
        <taxon>Bacteria</taxon>
        <taxon>Pseudomonadati</taxon>
        <taxon>Pseudomonadota</taxon>
        <taxon>Gammaproteobacteria</taxon>
        <taxon>Nevskiales</taxon>
        <taxon>Nevskiaceae</taxon>
        <taxon>Panacagrimonas</taxon>
    </lineage>
</organism>
<comment type="caution">
    <text evidence="6">The sequence shown here is derived from an EMBL/GenBank/DDBJ whole genome shotgun (WGS) entry which is preliminary data.</text>
</comment>
<evidence type="ECO:0000313" key="6">
    <source>
        <dbReference type="EMBL" id="TDU31555.1"/>
    </source>
</evidence>
<evidence type="ECO:0000256" key="4">
    <source>
        <dbReference type="ARBA" id="ARBA00023136"/>
    </source>
</evidence>
<gene>
    <name evidence="6" type="ORF">DFR24_0925</name>
</gene>
<name>A0A4R7PBT2_9GAMM</name>
<proteinExistence type="predicted"/>